<dbReference type="EMBL" id="MCFC01000001">
    <property type="protein sequence ID" value="ORY35378.1"/>
    <property type="molecule type" value="Genomic_DNA"/>
</dbReference>
<dbReference type="OrthoDB" id="2020070at2759"/>
<proteinExistence type="predicted"/>
<reference evidence="1 2" key="1">
    <citation type="submission" date="2016-07" db="EMBL/GenBank/DDBJ databases">
        <title>Pervasive Adenine N6-methylation of Active Genes in Fungi.</title>
        <authorList>
            <consortium name="DOE Joint Genome Institute"/>
            <person name="Mondo S.J."/>
            <person name="Dannebaum R.O."/>
            <person name="Kuo R.C."/>
            <person name="Labutti K."/>
            <person name="Haridas S."/>
            <person name="Kuo A."/>
            <person name="Salamov A."/>
            <person name="Ahrendt S.R."/>
            <person name="Lipzen A."/>
            <person name="Sullivan W."/>
            <person name="Andreopoulos W.B."/>
            <person name="Clum A."/>
            <person name="Lindquist E."/>
            <person name="Daum C."/>
            <person name="Ramamoorthy G.K."/>
            <person name="Gryganskyi A."/>
            <person name="Culley D."/>
            <person name="Magnuson J.K."/>
            <person name="James T.Y."/>
            <person name="O'Malley M.A."/>
            <person name="Stajich J.E."/>
            <person name="Spatafora J.W."/>
            <person name="Visel A."/>
            <person name="Grigoriev I.V."/>
        </authorList>
    </citation>
    <scope>NUCLEOTIDE SEQUENCE [LARGE SCALE GENOMIC DNA]</scope>
    <source>
        <strain evidence="1 2">68-887.2</strain>
    </source>
</reference>
<comment type="caution">
    <text evidence="1">The sequence shown here is derived from an EMBL/GenBank/DDBJ whole genome shotgun (WGS) entry which is preliminary data.</text>
</comment>
<dbReference type="Proteomes" id="UP000193986">
    <property type="component" value="Unassembled WGS sequence"/>
</dbReference>
<accession>A0A1Y2BKR7</accession>
<organism evidence="1 2">
    <name type="scientific">Naematelia encephala</name>
    <dbReference type="NCBI Taxonomy" id="71784"/>
    <lineage>
        <taxon>Eukaryota</taxon>
        <taxon>Fungi</taxon>
        <taxon>Dikarya</taxon>
        <taxon>Basidiomycota</taxon>
        <taxon>Agaricomycotina</taxon>
        <taxon>Tremellomycetes</taxon>
        <taxon>Tremellales</taxon>
        <taxon>Naemateliaceae</taxon>
        <taxon>Naematelia</taxon>
    </lineage>
</organism>
<name>A0A1Y2BKR7_9TREE</name>
<dbReference type="InParanoid" id="A0A1Y2BKR7"/>
<gene>
    <name evidence="1" type="ORF">BCR39DRAFT_509147</name>
</gene>
<evidence type="ECO:0000313" key="2">
    <source>
        <dbReference type="Proteomes" id="UP000193986"/>
    </source>
</evidence>
<protein>
    <recommendedName>
        <fullName evidence="3">N-acetyltransferase domain-containing protein</fullName>
    </recommendedName>
</protein>
<dbReference type="PANTHER" id="PTHR34815:SF2">
    <property type="entry name" value="N-ACETYLTRANSFERASE DOMAIN-CONTAINING PROTEIN"/>
    <property type="match status" value="1"/>
</dbReference>
<dbReference type="STRING" id="71784.A0A1Y2BKR7"/>
<evidence type="ECO:0008006" key="3">
    <source>
        <dbReference type="Google" id="ProtNLM"/>
    </source>
</evidence>
<dbReference type="PANTHER" id="PTHR34815">
    <property type="entry name" value="LYSINE ACETYLTRANSFERASE"/>
    <property type="match status" value="1"/>
</dbReference>
<evidence type="ECO:0000313" key="1">
    <source>
        <dbReference type="EMBL" id="ORY35378.1"/>
    </source>
</evidence>
<dbReference type="AlphaFoldDB" id="A0A1Y2BKR7"/>
<sequence length="401" mass="45227">MLDPAGFTIVIASAEQEEQHARGQFVPWARGRSWEDFVAIHQQERREGIWSKDKRLLTWVLVKRDALDGEIYAGCETYRRTALVRRKGSEEVEQASTYGIASVVTPVKHLRQGYATHLLRLLHYMIAEPTFLPCFPSTWGNPPPCIPDNMARYVPKAISSILWSDVGSIFYERCTIGESRKGWVVRDDQCFELVWKLHPPPLTDTISESIEELHDVSGIADEMTASHLNKLRDIDIDNCGQSVWTTEPSSTGVMDFIAEKGKYGSQSEERDSSKAEVRGLRYHGSKKDGSDDTVILFTPYNINIGARLLITATLGLEAHPERLEALIGALDKYGIAAKRTEGWIWGLGDDSEVVRRWKSLDGREVRCGRRAEKDGHLLGVAWYGHEGDSADMLDTSMWSWC</sequence>
<dbReference type="InterPro" id="IPR053013">
    <property type="entry name" value="LAT"/>
</dbReference>
<keyword evidence="2" id="KW-1185">Reference proteome</keyword>